<organism evidence="1 2">
    <name type="scientific">Candidatus Thiodiazotropha lotti</name>
    <dbReference type="NCBI Taxonomy" id="2792787"/>
    <lineage>
        <taxon>Bacteria</taxon>
        <taxon>Pseudomonadati</taxon>
        <taxon>Pseudomonadota</taxon>
        <taxon>Gammaproteobacteria</taxon>
        <taxon>Chromatiales</taxon>
        <taxon>Sedimenticolaceae</taxon>
        <taxon>Candidatus Thiodiazotropha</taxon>
    </lineage>
</organism>
<proteinExistence type="predicted"/>
<protein>
    <submittedName>
        <fullName evidence="1">Uncharacterized protein</fullName>
    </submittedName>
</protein>
<dbReference type="EMBL" id="JAEPDI010000012">
    <property type="protein sequence ID" value="MCG7940014.1"/>
    <property type="molecule type" value="Genomic_DNA"/>
</dbReference>
<comment type="caution">
    <text evidence="1">The sequence shown here is derived from an EMBL/GenBank/DDBJ whole genome shotgun (WGS) entry which is preliminary data.</text>
</comment>
<evidence type="ECO:0000313" key="1">
    <source>
        <dbReference type="EMBL" id="MCG7940014.1"/>
    </source>
</evidence>
<evidence type="ECO:0000313" key="2">
    <source>
        <dbReference type="Proteomes" id="UP000886687"/>
    </source>
</evidence>
<name>A0A9E4K6E1_9GAMM</name>
<gene>
    <name evidence="1" type="ORF">JAZ04_14320</name>
</gene>
<sequence>MTQAGHWRIHLGWQSATPAKYDQHHTSDNQQCEQVQVWAFTDPLDQAIS</sequence>
<dbReference type="AlphaFoldDB" id="A0A9E4K6E1"/>
<reference evidence="1" key="1">
    <citation type="journal article" date="2021" name="Proc. Natl. Acad. Sci. U.S.A.">
        <title>Global biogeography of chemosynthetic symbionts reveals both localized and globally distributed symbiont groups. .</title>
        <authorList>
            <person name="Osvatic J.T."/>
            <person name="Wilkins L.G.E."/>
            <person name="Leibrecht L."/>
            <person name="Leray M."/>
            <person name="Zauner S."/>
            <person name="Polzin J."/>
            <person name="Camacho Y."/>
            <person name="Gros O."/>
            <person name="van Gils J.A."/>
            <person name="Eisen J.A."/>
            <person name="Petersen J.M."/>
            <person name="Yuen B."/>
        </authorList>
    </citation>
    <scope>NUCLEOTIDE SEQUENCE</scope>
    <source>
        <strain evidence="1">MAGL173</strain>
    </source>
</reference>
<accession>A0A9E4K6E1</accession>
<dbReference type="Proteomes" id="UP000886687">
    <property type="component" value="Unassembled WGS sequence"/>
</dbReference>